<evidence type="ECO:0000313" key="9">
    <source>
        <dbReference type="EMBL" id="SHE90123.1"/>
    </source>
</evidence>
<dbReference type="RefSeq" id="WP_073154590.1">
    <property type="nucleotide sequence ID" value="NZ_FQVL01000004.1"/>
</dbReference>
<dbReference type="PRINTS" id="PR00839">
    <property type="entry name" value="V8PROTEASE"/>
</dbReference>
<evidence type="ECO:0000256" key="5">
    <source>
        <dbReference type="ARBA" id="ARBA00022825"/>
    </source>
</evidence>
<dbReference type="EC" id="3.4.21.-" evidence="6"/>
<dbReference type="Gene3D" id="2.40.10.10">
    <property type="entry name" value="Trypsin-like serine proteases"/>
    <property type="match status" value="2"/>
</dbReference>
<dbReference type="EMBL" id="FQVL01000004">
    <property type="protein sequence ID" value="SHE90123.1"/>
    <property type="molecule type" value="Genomic_DNA"/>
</dbReference>
<dbReference type="PANTHER" id="PTHR15462:SF8">
    <property type="entry name" value="SERINE PROTEASE"/>
    <property type="match status" value="1"/>
</dbReference>
<sequence>MLSKSRLWSIGLIIGFAFSLLLPISLTYAKPLHPSTEMTYIPSMKGTLDLRDIPEENKKLSKTLNKGAAKTHSDKESVIGRDDRTQVTSTKDWPSAAIAQIEFKQDGKNYTCTGFLIDRNVLATAGHCVYEGGNWSTDIKVTPGRNGSDAPFGTYRGIQVHTTEQWIKSESPDYDYAAIILDGNPGSTTGTIGLNTQYKVGDADTVRGYPGDKPKGTMWTHDNQIRKISDHRLFYQNDTYGGQSGAPVYHSLNQKCGVCAVAVHAYGVGGDPDSQNNSGPKITQEVIQNYNQWRQMQSLH</sequence>
<protein>
    <recommendedName>
        <fullName evidence="6">Serine protease</fullName>
        <ecNumber evidence="6">3.4.21.-</ecNumber>
    </recommendedName>
</protein>
<evidence type="ECO:0000256" key="7">
    <source>
        <dbReference type="SAM" id="MobiDB-lite"/>
    </source>
</evidence>
<evidence type="ECO:0000259" key="8">
    <source>
        <dbReference type="Pfam" id="PF00089"/>
    </source>
</evidence>
<feature type="region of interest" description="Disordered" evidence="7">
    <location>
        <begin position="64"/>
        <end position="85"/>
    </location>
</feature>
<name>A0A1M4X9I4_9BACL</name>
<organism evidence="9 10">
    <name type="scientific">Seinonella peptonophila</name>
    <dbReference type="NCBI Taxonomy" id="112248"/>
    <lineage>
        <taxon>Bacteria</taxon>
        <taxon>Bacillati</taxon>
        <taxon>Bacillota</taxon>
        <taxon>Bacilli</taxon>
        <taxon>Bacillales</taxon>
        <taxon>Thermoactinomycetaceae</taxon>
        <taxon>Seinonella</taxon>
    </lineage>
</organism>
<gene>
    <name evidence="9" type="ORF">SAMN05444392_104212</name>
</gene>
<dbReference type="STRING" id="112248.SAMN05444392_104212"/>
<reference evidence="9 10" key="1">
    <citation type="submission" date="2016-11" db="EMBL/GenBank/DDBJ databases">
        <authorList>
            <person name="Jaros S."/>
            <person name="Januszkiewicz K."/>
            <person name="Wedrychowicz H."/>
        </authorList>
    </citation>
    <scope>NUCLEOTIDE SEQUENCE [LARGE SCALE GENOMIC DNA]</scope>
    <source>
        <strain evidence="9 10">DSM 44666</strain>
    </source>
</reference>
<evidence type="ECO:0000256" key="2">
    <source>
        <dbReference type="ARBA" id="ARBA00022670"/>
    </source>
</evidence>
<dbReference type="SUPFAM" id="SSF50494">
    <property type="entry name" value="Trypsin-like serine proteases"/>
    <property type="match status" value="1"/>
</dbReference>
<feature type="domain" description="Peptidase S1" evidence="8">
    <location>
        <begin position="98"/>
        <end position="293"/>
    </location>
</feature>
<dbReference type="InterPro" id="IPR050966">
    <property type="entry name" value="Glutamyl_endopeptidase"/>
</dbReference>
<dbReference type="Proteomes" id="UP000184476">
    <property type="component" value="Unassembled WGS sequence"/>
</dbReference>
<evidence type="ECO:0000256" key="6">
    <source>
        <dbReference type="RuleBase" id="RU004296"/>
    </source>
</evidence>
<comment type="similarity">
    <text evidence="1 6">Belongs to the peptidase S1B family.</text>
</comment>
<keyword evidence="4 6" id="KW-0378">Hydrolase</keyword>
<keyword evidence="10" id="KW-1185">Reference proteome</keyword>
<dbReference type="PANTHER" id="PTHR15462">
    <property type="entry name" value="SERINE PROTEASE"/>
    <property type="match status" value="1"/>
</dbReference>
<keyword evidence="3" id="KW-0732">Signal</keyword>
<dbReference type="GO" id="GO:0006508">
    <property type="term" value="P:proteolysis"/>
    <property type="evidence" value="ECO:0007669"/>
    <property type="project" value="UniProtKB-KW"/>
</dbReference>
<dbReference type="GO" id="GO:0004252">
    <property type="term" value="F:serine-type endopeptidase activity"/>
    <property type="evidence" value="ECO:0007669"/>
    <property type="project" value="InterPro"/>
</dbReference>
<feature type="compositionally biased region" description="Basic and acidic residues" evidence="7">
    <location>
        <begin position="71"/>
        <end position="85"/>
    </location>
</feature>
<proteinExistence type="inferred from homology"/>
<dbReference type="InterPro" id="IPR009003">
    <property type="entry name" value="Peptidase_S1_PA"/>
</dbReference>
<dbReference type="AlphaFoldDB" id="A0A1M4X9I4"/>
<dbReference type="InterPro" id="IPR043504">
    <property type="entry name" value="Peptidase_S1_PA_chymotrypsin"/>
</dbReference>
<accession>A0A1M4X9I4</accession>
<dbReference type="InterPro" id="IPR001254">
    <property type="entry name" value="Trypsin_dom"/>
</dbReference>
<evidence type="ECO:0000256" key="3">
    <source>
        <dbReference type="ARBA" id="ARBA00022729"/>
    </source>
</evidence>
<evidence type="ECO:0000256" key="4">
    <source>
        <dbReference type="ARBA" id="ARBA00022801"/>
    </source>
</evidence>
<dbReference type="InterPro" id="IPR008256">
    <property type="entry name" value="Peptidase_S1B"/>
</dbReference>
<keyword evidence="2 6" id="KW-0645">Protease</keyword>
<dbReference type="Pfam" id="PF00089">
    <property type="entry name" value="Trypsin"/>
    <property type="match status" value="1"/>
</dbReference>
<keyword evidence="5 6" id="KW-0720">Serine protease</keyword>
<evidence type="ECO:0000256" key="1">
    <source>
        <dbReference type="ARBA" id="ARBA00008764"/>
    </source>
</evidence>
<evidence type="ECO:0000313" key="10">
    <source>
        <dbReference type="Proteomes" id="UP000184476"/>
    </source>
</evidence>
<dbReference type="OrthoDB" id="191045at2"/>